<gene>
    <name evidence="6" type="ORF">PHATRDRAFT_47943</name>
</gene>
<feature type="compositionally biased region" description="Gly residues" evidence="4">
    <location>
        <begin position="351"/>
        <end position="362"/>
    </location>
</feature>
<dbReference type="AlphaFoldDB" id="B7G5G1"/>
<feature type="compositionally biased region" description="Pro residues" evidence="4">
    <location>
        <begin position="94"/>
        <end position="103"/>
    </location>
</feature>
<dbReference type="SMART" id="SM00543">
    <property type="entry name" value="MIF4G"/>
    <property type="match status" value="1"/>
</dbReference>
<dbReference type="InParanoid" id="B7G5G1"/>
<dbReference type="GeneID" id="7203132"/>
<dbReference type="KEGG" id="pti:PHATRDRAFT_47943"/>
<feature type="domain" description="MI" evidence="5">
    <location>
        <begin position="982"/>
        <end position="1106"/>
    </location>
</feature>
<dbReference type="PANTHER" id="PTHR23253">
    <property type="entry name" value="EUKARYOTIC TRANSLATION INITIATION FACTOR 4 GAMMA"/>
    <property type="match status" value="1"/>
</dbReference>
<sequence length="1167" mass="127894">MASPNPAYAGRGGRGGRGGPPPYYNNNNSGVPGPRPPTGAWQPAPTHTMPTQSTAVPNPSSPNPHHLTPQQQQQQQPPLLNNPYAPNQAGPRGNQPPPYPPPAYYNQHYAAAAQQQQQQPNPYGATGRVPWQPVPNQGYPSTMRGGVFYPPPAAAAGPGRPSATNAGTIPASVVVPRERKALVIMDKDGNVMDFTKTAPKKTTATTSATLAPSAVPAKTESSSQDAGAKLRQAALERIQAQDKAKKEAEEKAKEQLLQEEQAKKKASDETEVQGKNTSEAQSKVAEEPTKSLADRLKQAPKPATVKTTTSSSGRIVFSKSALLKFKSTERCMQCPESLPDMTIVKGPARGKSGGNRGGGGGGGDRRNDHDSGGSSWKRGNAPPRRQSATNNDGGGGGGGGGSYWSRGQAPPPQQQQQNNDKHRNNRGGRGPPPPLYDGPVAPLVKSENHWRPQKNASAFIIAEKQVKAILNKMTKEKFDKLATQMLEIPLTSSDMLKMMINNVYDKAIDEPTFGDMYADLCKRLSKIAIDFIKIIESDEEPPTDDDTTTEPASPADDKSSHHTVYRWSNDVSTTDSEIVGPFESEEECIEVALGQANEPTPVERGEMSLELVSATIRKGVFIKIMKQKKDKDGEEPKLYTVYFPVKEAKECGQQLSNIFLSKMECVSDATKLNSFKRSLLNKCEEEFDKQDIYVDWKKEKNDYEAKKATLTAQERAETEAELDFRRIRIKKQMLGNVKFIGQLYKKGLLKEKIMRYCIASLLKLEANDAKAKNPLYRDTGDFDIDEEDHEAICSMFTTIGLTIDTLSTSDFMSVCFEKISKLSNESSLPARSRFMYKDLLELRDNRWVPRRKEEKAKTLEEIRKDVEEEERRQAQQSMRNNSNRGGGGGSRDFRGSGIGNAFGGSNRSRPQKLSSETDADGFVAVPTKTGFASLRGPAGKPRHQPSESTSTVSTKSSAFSALAKDRDPPSSKKSPAPLDSDTLERRIKRIRTDFMGDGGNVEELLLSWDEICGTPKAGVTLVQKNSDRMMDCKEDERQAIVRIVAILAEKGKLTKEDVRTGLQDAIEFIDSFILDSPRAYEYLGDMLGEMLKLKAIDVAWLCKETEKTKVDQNSEAPIRLTRATISALKAAAGVDFAKKCFSGSSEKDLIGLIGSDSWKSMAADQFS</sequence>
<dbReference type="GO" id="GO:0003743">
    <property type="term" value="F:translation initiation factor activity"/>
    <property type="evidence" value="ECO:0007669"/>
    <property type="project" value="UniProtKB-KW"/>
</dbReference>
<dbReference type="OrthoDB" id="514777at2759"/>
<feature type="compositionally biased region" description="Basic and acidic residues" evidence="4">
    <location>
        <begin position="239"/>
        <end position="268"/>
    </location>
</feature>
<dbReference type="GO" id="GO:0016281">
    <property type="term" value="C:eukaryotic translation initiation factor 4F complex"/>
    <property type="evidence" value="ECO:0007669"/>
    <property type="project" value="TreeGrafter"/>
</dbReference>
<feature type="compositionally biased region" description="Low complexity" evidence="4">
    <location>
        <begin position="154"/>
        <end position="163"/>
    </location>
</feature>
<feature type="compositionally biased region" description="Polar residues" evidence="4">
    <location>
        <begin position="48"/>
        <end position="58"/>
    </location>
</feature>
<reference evidence="6 7" key="1">
    <citation type="journal article" date="2008" name="Nature">
        <title>The Phaeodactylum genome reveals the evolutionary history of diatom genomes.</title>
        <authorList>
            <person name="Bowler C."/>
            <person name="Allen A.E."/>
            <person name="Badger J.H."/>
            <person name="Grimwood J."/>
            <person name="Jabbari K."/>
            <person name="Kuo A."/>
            <person name="Maheswari U."/>
            <person name="Martens C."/>
            <person name="Maumus F."/>
            <person name="Otillar R.P."/>
            <person name="Rayko E."/>
            <person name="Salamov A."/>
            <person name="Vandepoele K."/>
            <person name="Beszteri B."/>
            <person name="Gruber A."/>
            <person name="Heijde M."/>
            <person name="Katinka M."/>
            <person name="Mock T."/>
            <person name="Valentin K."/>
            <person name="Verret F."/>
            <person name="Berges J.A."/>
            <person name="Brownlee C."/>
            <person name="Cadoret J.P."/>
            <person name="Chiovitti A."/>
            <person name="Choi C.J."/>
            <person name="Coesel S."/>
            <person name="De Martino A."/>
            <person name="Detter J.C."/>
            <person name="Durkin C."/>
            <person name="Falciatore A."/>
            <person name="Fournet J."/>
            <person name="Haruta M."/>
            <person name="Huysman M.J."/>
            <person name="Jenkins B.D."/>
            <person name="Jiroutova K."/>
            <person name="Jorgensen R.E."/>
            <person name="Joubert Y."/>
            <person name="Kaplan A."/>
            <person name="Kroger N."/>
            <person name="Kroth P.G."/>
            <person name="La Roche J."/>
            <person name="Lindquist E."/>
            <person name="Lommer M."/>
            <person name="Martin-Jezequel V."/>
            <person name="Lopez P.J."/>
            <person name="Lucas S."/>
            <person name="Mangogna M."/>
            <person name="McGinnis K."/>
            <person name="Medlin L.K."/>
            <person name="Montsant A."/>
            <person name="Oudot-Le Secq M.P."/>
            <person name="Napoli C."/>
            <person name="Obornik M."/>
            <person name="Parker M.S."/>
            <person name="Petit J.L."/>
            <person name="Porcel B.M."/>
            <person name="Poulsen N."/>
            <person name="Robison M."/>
            <person name="Rychlewski L."/>
            <person name="Rynearson T.A."/>
            <person name="Schmutz J."/>
            <person name="Shapiro H."/>
            <person name="Siaut M."/>
            <person name="Stanley M."/>
            <person name="Sussman M.R."/>
            <person name="Taylor A.R."/>
            <person name="Vardi A."/>
            <person name="von Dassow P."/>
            <person name="Vyverman W."/>
            <person name="Willis A."/>
            <person name="Wyrwicz L.S."/>
            <person name="Rokhsar D.S."/>
            <person name="Weissenbach J."/>
            <person name="Armbrust E.V."/>
            <person name="Green B.R."/>
            <person name="Van de Peer Y."/>
            <person name="Grigoriev I.V."/>
        </authorList>
    </citation>
    <scope>NUCLEOTIDE SEQUENCE [LARGE SCALE GENOMIC DNA]</scope>
    <source>
        <strain evidence="6 7">CCAP 1055/1</strain>
    </source>
</reference>
<dbReference type="Pfam" id="PF02854">
    <property type="entry name" value="MIF4G"/>
    <property type="match status" value="2"/>
</dbReference>
<evidence type="ECO:0000256" key="4">
    <source>
        <dbReference type="SAM" id="MobiDB-lite"/>
    </source>
</evidence>
<dbReference type="InterPro" id="IPR003891">
    <property type="entry name" value="Initiation_fac_eIF4g_MI"/>
</dbReference>
<feature type="compositionally biased region" description="Gly residues" evidence="4">
    <location>
        <begin position="884"/>
        <end position="902"/>
    </location>
</feature>
<dbReference type="InterPro" id="IPR003890">
    <property type="entry name" value="MIF4G-like_typ-3"/>
</dbReference>
<protein>
    <recommendedName>
        <fullName evidence="5">MI domain-containing protein</fullName>
    </recommendedName>
</protein>
<dbReference type="RefSeq" id="XP_002182242.1">
    <property type="nucleotide sequence ID" value="XM_002182206.1"/>
</dbReference>
<organism evidence="6 7">
    <name type="scientific">Phaeodactylum tricornutum (strain CCAP 1055/1)</name>
    <dbReference type="NCBI Taxonomy" id="556484"/>
    <lineage>
        <taxon>Eukaryota</taxon>
        <taxon>Sar</taxon>
        <taxon>Stramenopiles</taxon>
        <taxon>Ochrophyta</taxon>
        <taxon>Bacillariophyta</taxon>
        <taxon>Bacillariophyceae</taxon>
        <taxon>Bacillariophycidae</taxon>
        <taxon>Naviculales</taxon>
        <taxon>Phaeodactylaceae</taxon>
        <taxon>Phaeodactylum</taxon>
    </lineage>
</organism>
<dbReference type="PANTHER" id="PTHR23253:SF9">
    <property type="entry name" value="EUKARYOTIC TRANSLATION INITIATION FACTOR 4 GAMMA 2"/>
    <property type="match status" value="1"/>
</dbReference>
<feature type="region of interest" description="Disordered" evidence="4">
    <location>
        <begin position="866"/>
        <end position="984"/>
    </location>
</feature>
<keyword evidence="3" id="KW-0648">Protein biosynthesis</keyword>
<dbReference type="InterPro" id="IPR016024">
    <property type="entry name" value="ARM-type_fold"/>
</dbReference>
<dbReference type="Gene3D" id="1.25.40.180">
    <property type="match status" value="3"/>
</dbReference>
<feature type="compositionally biased region" description="Low complexity" evidence="4">
    <location>
        <begin position="200"/>
        <end position="217"/>
    </location>
</feature>
<feature type="compositionally biased region" description="Acidic residues" evidence="4">
    <location>
        <begin position="538"/>
        <end position="548"/>
    </location>
</feature>
<feature type="compositionally biased region" description="Low complexity" evidence="4">
    <location>
        <begin position="946"/>
        <end position="960"/>
    </location>
</feature>
<reference evidence="7" key="2">
    <citation type="submission" date="2008-08" db="EMBL/GenBank/DDBJ databases">
        <authorList>
            <consortium name="Diatom Consortium"/>
            <person name="Grigoriev I."/>
            <person name="Grimwood J."/>
            <person name="Kuo A."/>
            <person name="Otillar R.P."/>
            <person name="Salamov A."/>
            <person name="Detter J.C."/>
            <person name="Lindquist E."/>
            <person name="Shapiro H."/>
            <person name="Lucas S."/>
            <person name="Glavina del Rio T."/>
            <person name="Pitluck S."/>
            <person name="Rokhsar D."/>
            <person name="Bowler C."/>
        </authorList>
    </citation>
    <scope>GENOME REANNOTATION</scope>
    <source>
        <strain evidence="7">CCAP 1055/1</strain>
    </source>
</reference>
<evidence type="ECO:0000259" key="5">
    <source>
        <dbReference type="PROSITE" id="PS51366"/>
    </source>
</evidence>
<feature type="region of interest" description="Disordered" evidence="4">
    <location>
        <begin position="1"/>
        <end position="171"/>
    </location>
</feature>
<evidence type="ECO:0000256" key="3">
    <source>
        <dbReference type="ARBA" id="ARBA00022917"/>
    </source>
</evidence>
<keyword evidence="7" id="KW-1185">Reference proteome</keyword>
<feature type="compositionally biased region" description="Polar residues" evidence="4">
    <location>
        <begin position="903"/>
        <end position="916"/>
    </location>
</feature>
<comment type="similarity">
    <text evidence="1">Belongs to the eukaryotic initiation factor 4G family.</text>
</comment>
<evidence type="ECO:0000313" key="6">
    <source>
        <dbReference type="EMBL" id="EEC46143.1"/>
    </source>
</evidence>
<dbReference type="PROSITE" id="PS51366">
    <property type="entry name" value="MI"/>
    <property type="match status" value="1"/>
</dbReference>
<feature type="compositionally biased region" description="Gly residues" evidence="4">
    <location>
        <begin position="392"/>
        <end position="402"/>
    </location>
</feature>
<feature type="compositionally biased region" description="Low complexity" evidence="4">
    <location>
        <begin position="63"/>
        <end position="88"/>
    </location>
</feature>
<dbReference type="STRING" id="556484.B7G5G1"/>
<dbReference type="GO" id="GO:0003729">
    <property type="term" value="F:mRNA binding"/>
    <property type="evidence" value="ECO:0007669"/>
    <property type="project" value="TreeGrafter"/>
</dbReference>
<accession>B7G5G1</accession>
<feature type="region of interest" description="Disordered" evidence="4">
    <location>
        <begin position="538"/>
        <end position="566"/>
    </location>
</feature>
<dbReference type="PaxDb" id="2850-Phatr47943"/>
<feature type="region of interest" description="Disordered" evidence="4">
    <location>
        <begin position="200"/>
        <end position="442"/>
    </location>
</feature>
<dbReference type="Proteomes" id="UP000000759">
    <property type="component" value="Chromosome 15"/>
</dbReference>
<dbReference type="SUPFAM" id="SSF48371">
    <property type="entry name" value="ARM repeat"/>
    <property type="match status" value="3"/>
</dbReference>
<proteinExistence type="inferred from homology"/>
<evidence type="ECO:0000256" key="2">
    <source>
        <dbReference type="ARBA" id="ARBA00022540"/>
    </source>
</evidence>
<evidence type="ECO:0000313" key="7">
    <source>
        <dbReference type="Proteomes" id="UP000000759"/>
    </source>
</evidence>
<evidence type="ECO:0000256" key="1">
    <source>
        <dbReference type="ARBA" id="ARBA00005775"/>
    </source>
</evidence>
<name>B7G5G1_PHATC</name>
<dbReference type="EMBL" id="CM000617">
    <property type="protein sequence ID" value="EEC46143.1"/>
    <property type="molecule type" value="Genomic_DNA"/>
</dbReference>
<dbReference type="HOGENOM" id="CLU_266636_0_0_1"/>
<dbReference type="eggNOG" id="KOG0401">
    <property type="taxonomic scope" value="Eukaryota"/>
</dbReference>
<feature type="compositionally biased region" description="Basic and acidic residues" evidence="4">
    <location>
        <begin position="284"/>
        <end position="297"/>
    </location>
</feature>
<feature type="compositionally biased region" description="Low complexity" evidence="4">
    <location>
        <begin position="104"/>
        <end position="123"/>
    </location>
</feature>
<keyword evidence="2" id="KW-0396">Initiation factor</keyword>